<dbReference type="EMBL" id="RBPJ01000237">
    <property type="protein sequence ID" value="RMN90864.1"/>
    <property type="molecule type" value="Genomic_DNA"/>
</dbReference>
<protein>
    <submittedName>
        <fullName evidence="1">Uncharacterized protein</fullName>
    </submittedName>
</protein>
<organism evidence="1 2">
    <name type="scientific">Pseudomonas cannabina</name>
    <dbReference type="NCBI Taxonomy" id="86840"/>
    <lineage>
        <taxon>Bacteria</taxon>
        <taxon>Pseudomonadati</taxon>
        <taxon>Pseudomonadota</taxon>
        <taxon>Gammaproteobacteria</taxon>
        <taxon>Pseudomonadales</taxon>
        <taxon>Pseudomonadaceae</taxon>
        <taxon>Pseudomonas</taxon>
    </lineage>
</organism>
<reference evidence="1 2" key="1">
    <citation type="submission" date="2018-08" db="EMBL/GenBank/DDBJ databases">
        <title>Recombination of ecologically and evolutionarily significant loci maintains genetic cohesion in the Pseudomonas syringae species complex.</title>
        <authorList>
            <person name="Dillon M."/>
            <person name="Thakur S."/>
            <person name="Almeida R.N.D."/>
            <person name="Weir B.S."/>
            <person name="Guttman D.S."/>
        </authorList>
    </citation>
    <scope>NUCLEOTIDE SEQUENCE [LARGE SCALE GENOMIC DNA]</scope>
    <source>
        <strain evidence="1 2">ICMP 15203</strain>
    </source>
</reference>
<proteinExistence type="predicted"/>
<accession>A0A3M3R3C2</accession>
<comment type="caution">
    <text evidence="1">The sequence shown here is derived from an EMBL/GenBank/DDBJ whole genome shotgun (WGS) entry which is preliminary data.</text>
</comment>
<evidence type="ECO:0000313" key="1">
    <source>
        <dbReference type="EMBL" id="RMN90864.1"/>
    </source>
</evidence>
<dbReference type="Proteomes" id="UP000270524">
    <property type="component" value="Unassembled WGS sequence"/>
</dbReference>
<sequence length="130" mass="14938">MVTCTWRITMSITINHLPSTLLKLPVVLTPSAWKESVHLEQPSHIAEVGTRLGEVVLEAYRELHLQPDELQIDFGIYRFLPNGDRSGRHWLELRLHRMDAINGNSYLCISLRAEQPLNCQRQLKSDPLPC</sequence>
<evidence type="ECO:0000313" key="2">
    <source>
        <dbReference type="Proteomes" id="UP000270524"/>
    </source>
</evidence>
<gene>
    <name evidence="1" type="ORF">ALQ51_100629</name>
</gene>
<dbReference type="AlphaFoldDB" id="A0A3M3R3C2"/>
<name>A0A3M3R3C2_PSECA</name>